<feature type="non-terminal residue" evidence="2">
    <location>
        <position position="128"/>
    </location>
</feature>
<sequence>GNVQTTTSGVTYKEMDTGGTMSGSMSNPHSVHRSREVTAASLTVTSLHSVSRTHSAPSFVNTDEVQVKFARDPLPIVLDNDSVTEDSILLTDVGSILYHVDNRNNHSSETTALLINSSNDNLEKSGEE</sequence>
<feature type="non-terminal residue" evidence="2">
    <location>
        <position position="1"/>
    </location>
</feature>
<gene>
    <name evidence="2" type="primary">ORF12043</name>
</gene>
<dbReference type="EMBL" id="HACG01004072">
    <property type="protein sequence ID" value="CEK50937.1"/>
    <property type="molecule type" value="Transcribed_RNA"/>
</dbReference>
<reference evidence="2" key="1">
    <citation type="submission" date="2014-12" db="EMBL/GenBank/DDBJ databases">
        <title>Insight into the proteome of Arion vulgaris.</title>
        <authorList>
            <person name="Aradska J."/>
            <person name="Bulat T."/>
            <person name="Smidak R."/>
            <person name="Sarate P."/>
            <person name="Gangsoo J."/>
            <person name="Sialana F."/>
            <person name="Bilban M."/>
            <person name="Lubec G."/>
        </authorList>
    </citation>
    <scope>NUCLEOTIDE SEQUENCE</scope>
    <source>
        <tissue evidence="2">Skin</tissue>
    </source>
</reference>
<evidence type="ECO:0000256" key="1">
    <source>
        <dbReference type="SAM" id="MobiDB-lite"/>
    </source>
</evidence>
<evidence type="ECO:0000313" key="2">
    <source>
        <dbReference type="EMBL" id="CEK50937.1"/>
    </source>
</evidence>
<protein>
    <submittedName>
        <fullName evidence="2">Uncharacterized protein</fullName>
    </submittedName>
</protein>
<name>A0A0B6Y3V8_9EUPU</name>
<feature type="compositionally biased region" description="Polar residues" evidence="1">
    <location>
        <begin position="1"/>
        <end position="10"/>
    </location>
</feature>
<organism evidence="2">
    <name type="scientific">Arion vulgaris</name>
    <dbReference type="NCBI Taxonomy" id="1028688"/>
    <lineage>
        <taxon>Eukaryota</taxon>
        <taxon>Metazoa</taxon>
        <taxon>Spiralia</taxon>
        <taxon>Lophotrochozoa</taxon>
        <taxon>Mollusca</taxon>
        <taxon>Gastropoda</taxon>
        <taxon>Heterobranchia</taxon>
        <taxon>Euthyneura</taxon>
        <taxon>Panpulmonata</taxon>
        <taxon>Eupulmonata</taxon>
        <taxon>Stylommatophora</taxon>
        <taxon>Helicina</taxon>
        <taxon>Arionoidea</taxon>
        <taxon>Arionidae</taxon>
        <taxon>Arion</taxon>
    </lineage>
</organism>
<proteinExistence type="predicted"/>
<accession>A0A0B6Y3V8</accession>
<feature type="region of interest" description="Disordered" evidence="1">
    <location>
        <begin position="1"/>
        <end position="34"/>
    </location>
</feature>
<dbReference type="AlphaFoldDB" id="A0A0B6Y3V8"/>